<dbReference type="Proteomes" id="UP000093412">
    <property type="component" value="Unassembled WGS sequence"/>
</dbReference>
<feature type="region of interest" description="Disordered" evidence="1">
    <location>
        <begin position="34"/>
        <end position="65"/>
    </location>
</feature>
<evidence type="ECO:0000256" key="1">
    <source>
        <dbReference type="SAM" id="MobiDB-lite"/>
    </source>
</evidence>
<organism evidence="2 3">
    <name type="scientific">Oerskovia enterophila</name>
    <dbReference type="NCBI Taxonomy" id="43678"/>
    <lineage>
        <taxon>Bacteria</taxon>
        <taxon>Bacillati</taxon>
        <taxon>Actinomycetota</taxon>
        <taxon>Actinomycetes</taxon>
        <taxon>Micrococcales</taxon>
        <taxon>Cellulomonadaceae</taxon>
        <taxon>Oerskovia</taxon>
    </lineage>
</organism>
<proteinExistence type="predicted"/>
<accession>A0ABX2Y0Q1</accession>
<reference evidence="2 3" key="1">
    <citation type="submission" date="2016-06" db="EMBL/GenBank/DDBJ databases">
        <title>Genome sequence of Oerskovia enterophila DSM 43852.</title>
        <authorList>
            <person name="Poehlein A."/>
            <person name="Jag V."/>
            <person name="Bengelsdorf F.R."/>
            <person name="Daniel R."/>
            <person name="Duerre P."/>
        </authorList>
    </citation>
    <scope>NUCLEOTIDE SEQUENCE [LARGE SCALE GENOMIC DNA]</scope>
    <source>
        <strain evidence="2 3">DSM 43852</strain>
    </source>
</reference>
<name>A0ABX2Y0Q1_9CELL</name>
<comment type="caution">
    <text evidence="2">The sequence shown here is derived from an EMBL/GenBank/DDBJ whole genome shotgun (WGS) entry which is preliminary data.</text>
</comment>
<gene>
    <name evidence="2" type="ORF">OERS_31860</name>
</gene>
<keyword evidence="3" id="KW-1185">Reference proteome</keyword>
<evidence type="ECO:0000313" key="3">
    <source>
        <dbReference type="Proteomes" id="UP000093412"/>
    </source>
</evidence>
<protein>
    <submittedName>
        <fullName evidence="2">Uncharacterized protein</fullName>
    </submittedName>
</protein>
<feature type="compositionally biased region" description="Polar residues" evidence="1">
    <location>
        <begin position="34"/>
        <end position="55"/>
    </location>
</feature>
<dbReference type="EMBL" id="MAQA01000045">
    <property type="protein sequence ID" value="OCI30089.1"/>
    <property type="molecule type" value="Genomic_DNA"/>
</dbReference>
<sequence length="102" mass="10743">MSVTLPRGIIATLCVTSPNISSMRLSVATNHSLRQSRTFHSSRTATASQTHQSMRAPSPTVGPEALTSHATTRNAAKVVATGSASLPQWARVASTTRSPGRM</sequence>
<evidence type="ECO:0000313" key="2">
    <source>
        <dbReference type="EMBL" id="OCI30089.1"/>
    </source>
</evidence>